<dbReference type="InterPro" id="IPR012337">
    <property type="entry name" value="RNaseH-like_sf"/>
</dbReference>
<feature type="compositionally biased region" description="Acidic residues" evidence="1">
    <location>
        <begin position="198"/>
        <end position="222"/>
    </location>
</feature>
<feature type="region of interest" description="Disordered" evidence="1">
    <location>
        <begin position="186"/>
        <end position="256"/>
    </location>
</feature>
<dbReference type="EMBL" id="GBRH01207974">
    <property type="protein sequence ID" value="JAD89921.1"/>
    <property type="molecule type" value="Transcribed_RNA"/>
</dbReference>
<protein>
    <recommendedName>
        <fullName evidence="3">HAT C-terminal dimerisation domain-containing protein</fullName>
    </recommendedName>
</protein>
<reference evidence="2" key="1">
    <citation type="submission" date="2014-09" db="EMBL/GenBank/DDBJ databases">
        <authorList>
            <person name="Magalhaes I.L.F."/>
            <person name="Oliveira U."/>
            <person name="Santos F.R."/>
            <person name="Vidigal T.H.D.A."/>
            <person name="Brescovit A.D."/>
            <person name="Santos A.J."/>
        </authorList>
    </citation>
    <scope>NUCLEOTIDE SEQUENCE</scope>
    <source>
        <tissue evidence="2">Shoot tissue taken approximately 20 cm above the soil surface</tissue>
    </source>
</reference>
<sequence>MFNDVIEKMIADDDDLIAKVSDLADEYESTRSSFGKKLPTLQQKKKSPNDWWSAYGGCAEELKKIAWHIVGLSCSASGYDRTWTMIECINTTFINQSERKRLEDYAYIRYNRMMADRFERQRSEGSYFDPLIREDCEFEYDWVGMYAELHNRDDLAWQLVEEVTCGSYTLEDHYRSRRSFCDMMNSEHGSSTSRLADETDSDTEEDDESFVVDDEDIEDDYGQQDPPTPSDDSDGPSGNVDRMVDPFDLDDFLKDL</sequence>
<evidence type="ECO:0008006" key="3">
    <source>
        <dbReference type="Google" id="ProtNLM"/>
    </source>
</evidence>
<dbReference type="AlphaFoldDB" id="A0A0A9DQ40"/>
<reference evidence="2" key="2">
    <citation type="journal article" date="2015" name="Data Brief">
        <title>Shoot transcriptome of the giant reed, Arundo donax.</title>
        <authorList>
            <person name="Barrero R.A."/>
            <person name="Guerrero F.D."/>
            <person name="Moolhuijzen P."/>
            <person name="Goolsby J.A."/>
            <person name="Tidwell J."/>
            <person name="Bellgard S.E."/>
            <person name="Bellgard M.I."/>
        </authorList>
    </citation>
    <scope>NUCLEOTIDE SEQUENCE</scope>
    <source>
        <tissue evidence="2">Shoot tissue taken approximately 20 cm above the soil surface</tissue>
    </source>
</reference>
<accession>A0A0A9DQ40</accession>
<evidence type="ECO:0000313" key="2">
    <source>
        <dbReference type="EMBL" id="JAD89921.1"/>
    </source>
</evidence>
<proteinExistence type="predicted"/>
<dbReference type="SUPFAM" id="SSF53098">
    <property type="entry name" value="Ribonuclease H-like"/>
    <property type="match status" value="1"/>
</dbReference>
<organism evidence="2">
    <name type="scientific">Arundo donax</name>
    <name type="common">Giant reed</name>
    <name type="synonym">Donax arundinaceus</name>
    <dbReference type="NCBI Taxonomy" id="35708"/>
    <lineage>
        <taxon>Eukaryota</taxon>
        <taxon>Viridiplantae</taxon>
        <taxon>Streptophyta</taxon>
        <taxon>Embryophyta</taxon>
        <taxon>Tracheophyta</taxon>
        <taxon>Spermatophyta</taxon>
        <taxon>Magnoliopsida</taxon>
        <taxon>Liliopsida</taxon>
        <taxon>Poales</taxon>
        <taxon>Poaceae</taxon>
        <taxon>PACMAD clade</taxon>
        <taxon>Arundinoideae</taxon>
        <taxon>Arundineae</taxon>
        <taxon>Arundo</taxon>
    </lineage>
</organism>
<evidence type="ECO:0000256" key="1">
    <source>
        <dbReference type="SAM" id="MobiDB-lite"/>
    </source>
</evidence>
<name>A0A0A9DQ40_ARUDO</name>